<dbReference type="InterPro" id="IPR010977">
    <property type="entry name" value="Aromatic_deC"/>
</dbReference>
<sequence length="489" mass="51767">MTPLDHPNILADTLNVAGRAPGAAVPGTTSTRIWRYHMRDLLGEAAGRSIQYLQGLDTRAVAPDPAAVTALSAFDTPLPENGSDAHEVLDQLDRYGSPATMAMAGPRFFGFVIGGSLPVTLAANWLAGAWDQNTGLYATTPATARIEDVTLRWLIELLGLPPGTGGAFVTGATVANFTALAAARHVVLKRAGWNVEADGLFGAPPVTVIVGEEAHPTLIKSLGMLGFGRNRVVRVPVDAQGRMRADKLPAISGPAIVCAQVGNVNTGACDPVAEIGARLGGTGAWLHVDGAFGLWAAAAPGVAHLVKGIDVADSWATDAHKWLNVPYDSGLAFVRDPESLRAAMAITAEYLPTASEFRNPSDYTPELSRRARGVEIWAALRGLGSRGVAEMIERNCRQARRFAEGLRESGFEILNEVALNQVLVDFGDAATTQRVIAALQAEGTCWCGGTVWQGRTAMRISVSCWATTDEDVERSLEAMRRVAAYPAIA</sequence>
<keyword evidence="5 6" id="KW-0456">Lyase</keyword>
<dbReference type="RefSeq" id="WP_249469633.1">
    <property type="nucleotide sequence ID" value="NZ_JAMBEP010000001.1"/>
</dbReference>
<evidence type="ECO:0000256" key="1">
    <source>
        <dbReference type="ARBA" id="ARBA00001933"/>
    </source>
</evidence>
<protein>
    <submittedName>
        <fullName evidence="7">Pyridoxal-dependent decarboxylase</fullName>
    </submittedName>
</protein>
<evidence type="ECO:0000256" key="3">
    <source>
        <dbReference type="ARBA" id="ARBA00022793"/>
    </source>
</evidence>
<evidence type="ECO:0000256" key="2">
    <source>
        <dbReference type="ARBA" id="ARBA00009533"/>
    </source>
</evidence>
<proteinExistence type="inferred from homology"/>
<evidence type="ECO:0000256" key="6">
    <source>
        <dbReference type="RuleBase" id="RU000382"/>
    </source>
</evidence>
<keyword evidence="3" id="KW-0210">Decarboxylase</keyword>
<comment type="cofactor">
    <cofactor evidence="1 6">
        <name>pyridoxal 5'-phosphate</name>
        <dbReference type="ChEBI" id="CHEBI:597326"/>
    </cofactor>
</comment>
<dbReference type="InterPro" id="IPR002129">
    <property type="entry name" value="PyrdxlP-dep_de-COase"/>
</dbReference>
<keyword evidence="8" id="KW-1185">Reference proteome</keyword>
<evidence type="ECO:0000313" key="8">
    <source>
        <dbReference type="Proteomes" id="UP001431217"/>
    </source>
</evidence>
<evidence type="ECO:0000256" key="5">
    <source>
        <dbReference type="ARBA" id="ARBA00023239"/>
    </source>
</evidence>
<dbReference type="Gene3D" id="3.90.1150.10">
    <property type="entry name" value="Aspartate Aminotransferase, domain 1"/>
    <property type="match status" value="1"/>
</dbReference>
<dbReference type="Pfam" id="PF00282">
    <property type="entry name" value="Pyridoxal_deC"/>
    <property type="match status" value="1"/>
</dbReference>
<comment type="caution">
    <text evidence="7">The sequence shown here is derived from an EMBL/GenBank/DDBJ whole genome shotgun (WGS) entry which is preliminary data.</text>
</comment>
<organism evidence="7 8">
    <name type="scientific">Luteimonas galliterrae</name>
    <dbReference type="NCBI Taxonomy" id="2940486"/>
    <lineage>
        <taxon>Bacteria</taxon>
        <taxon>Pseudomonadati</taxon>
        <taxon>Pseudomonadota</taxon>
        <taxon>Gammaproteobacteria</taxon>
        <taxon>Lysobacterales</taxon>
        <taxon>Lysobacteraceae</taxon>
        <taxon>Luteimonas</taxon>
    </lineage>
</organism>
<keyword evidence="4 6" id="KW-0663">Pyridoxal phosphate</keyword>
<accession>A0ABT0MDV9</accession>
<reference evidence="7 8" key="1">
    <citation type="submission" date="2022-05" db="EMBL/GenBank/DDBJ databases">
        <title>Luteimonas sp. SX5, whole genome shotgun sequencing project.</title>
        <authorList>
            <person name="Zhao G."/>
            <person name="Shen L."/>
        </authorList>
    </citation>
    <scope>NUCLEOTIDE SEQUENCE [LARGE SCALE GENOMIC DNA]</scope>
    <source>
        <strain evidence="7 8">SX5</strain>
    </source>
</reference>
<dbReference type="EMBL" id="JAMBEP010000001">
    <property type="protein sequence ID" value="MCL1633057.1"/>
    <property type="molecule type" value="Genomic_DNA"/>
</dbReference>
<dbReference type="Gene3D" id="3.40.640.10">
    <property type="entry name" value="Type I PLP-dependent aspartate aminotransferase-like (Major domain)"/>
    <property type="match status" value="1"/>
</dbReference>
<gene>
    <name evidence="7" type="ORF">M2650_00125</name>
</gene>
<dbReference type="SUPFAM" id="SSF53383">
    <property type="entry name" value="PLP-dependent transferases"/>
    <property type="match status" value="1"/>
</dbReference>
<dbReference type="PANTHER" id="PTHR11999">
    <property type="entry name" value="GROUP II PYRIDOXAL-5-PHOSPHATE DECARBOXYLASE"/>
    <property type="match status" value="1"/>
</dbReference>
<name>A0ABT0MDV9_9GAMM</name>
<dbReference type="InterPro" id="IPR015421">
    <property type="entry name" value="PyrdxlP-dep_Trfase_major"/>
</dbReference>
<dbReference type="InterPro" id="IPR015422">
    <property type="entry name" value="PyrdxlP-dep_Trfase_small"/>
</dbReference>
<dbReference type="PANTHER" id="PTHR11999:SF70">
    <property type="entry name" value="MIP05841P"/>
    <property type="match status" value="1"/>
</dbReference>
<dbReference type="Proteomes" id="UP001431217">
    <property type="component" value="Unassembled WGS sequence"/>
</dbReference>
<evidence type="ECO:0000313" key="7">
    <source>
        <dbReference type="EMBL" id="MCL1633057.1"/>
    </source>
</evidence>
<comment type="similarity">
    <text evidence="2 6">Belongs to the group II decarboxylase family.</text>
</comment>
<evidence type="ECO:0000256" key="4">
    <source>
        <dbReference type="ARBA" id="ARBA00022898"/>
    </source>
</evidence>
<dbReference type="InterPro" id="IPR015424">
    <property type="entry name" value="PyrdxlP-dep_Trfase"/>
</dbReference>